<name>A0ACC0D2D2_9PEZI</name>
<protein>
    <submittedName>
        <fullName evidence="1">Uncharacterized protein</fullName>
    </submittedName>
</protein>
<dbReference type="EMBL" id="MU394312">
    <property type="protein sequence ID" value="KAI6086881.1"/>
    <property type="molecule type" value="Genomic_DNA"/>
</dbReference>
<evidence type="ECO:0000313" key="1">
    <source>
        <dbReference type="EMBL" id="KAI6086881.1"/>
    </source>
</evidence>
<organism evidence="1 2">
    <name type="scientific">Hypoxylon rubiginosum</name>
    <dbReference type="NCBI Taxonomy" id="110542"/>
    <lineage>
        <taxon>Eukaryota</taxon>
        <taxon>Fungi</taxon>
        <taxon>Dikarya</taxon>
        <taxon>Ascomycota</taxon>
        <taxon>Pezizomycotina</taxon>
        <taxon>Sordariomycetes</taxon>
        <taxon>Xylariomycetidae</taxon>
        <taxon>Xylariales</taxon>
        <taxon>Hypoxylaceae</taxon>
        <taxon>Hypoxylon</taxon>
    </lineage>
</organism>
<evidence type="ECO:0000313" key="2">
    <source>
        <dbReference type="Proteomes" id="UP001497680"/>
    </source>
</evidence>
<accession>A0ACC0D2D2</accession>
<gene>
    <name evidence="1" type="ORF">F4821DRAFT_278348</name>
</gene>
<comment type="caution">
    <text evidence="1">The sequence shown here is derived from an EMBL/GenBank/DDBJ whole genome shotgun (WGS) entry which is preliminary data.</text>
</comment>
<sequence>MASDDYNILGITAPTNTRRTSWETVRDDLKSFLQQSPAPAARLAHVEGPHGSGKSTSMLEYIWDEVHSSNPETVVVYVPAFGPETLLLHSYFESTASAQAHIQLKGKTLLNLRRTGMKPMLYLATVPELQAVLRQDLNHGVFPEHVVILLDLELSPTADGELLLSQLCLWYRGRLSRAHDAARRQSQLTLITMADFSRPPLHKLLEDHIQTRCYRIVMKHGGGNGNLGSSASLSMRDLPLNAEPFPKDTHTALQTMRGLVQRILVRKEPETLPEKVFRAGFEQQITSLYDSKNSSVKVGQAMVELLDTAVLMPPHPKKSPCIVFFYNTSTDDEFLQAVGGLCTENNVDTCYIGVQSSLLEIVEAVVSPKPRVICIESDFPVVLHIPRIAAIVSFNTTCQRVAMDAYTGQLAIMETLRSRMDLVREQSYALKSTLPGADHMDADFYCTTGIAADINTDDHFDKWRLVPDSPAYGNELMRLSLELCSSWPDPQRESGEEGALLPLLPIPAILDIYLLTEMWRRLVQMGCLRLTSRRPVPNGPRALRTLEALDYDVSRQFNQDRQVPLAYFVTGIKDMASVPVKRVMIRIAVCIDAGGDSIIHPKSINDALQDLENDPSSDNGSHVLAAIAADCRGVGEREFMRGDVWIRLGLLLRQEKAFPAIEENDEEETYSARIKTYLSALAKVRVLETQAGLDPPEDPIRDTELQPSEIDAVNSELLRSWLHHIVWLHREGSETTVIDLTSYQPVETEGFSSLVIRRRFETGIGPGSDLFAFSHMHIKTAIGRTRSSALWLTEIPSQLMRNLMREHGWDFLQTKYPRAPRP</sequence>
<reference evidence="1 2" key="1">
    <citation type="journal article" date="2022" name="New Phytol.">
        <title>Ecological generalism drives hyperdiversity of secondary metabolite gene clusters in xylarialean endophytes.</title>
        <authorList>
            <person name="Franco M.E.E."/>
            <person name="Wisecaver J.H."/>
            <person name="Arnold A.E."/>
            <person name="Ju Y.M."/>
            <person name="Slot J.C."/>
            <person name="Ahrendt S."/>
            <person name="Moore L.P."/>
            <person name="Eastman K.E."/>
            <person name="Scott K."/>
            <person name="Konkel Z."/>
            <person name="Mondo S.J."/>
            <person name="Kuo A."/>
            <person name="Hayes R.D."/>
            <person name="Haridas S."/>
            <person name="Andreopoulos B."/>
            <person name="Riley R."/>
            <person name="LaButti K."/>
            <person name="Pangilinan J."/>
            <person name="Lipzen A."/>
            <person name="Amirebrahimi M."/>
            <person name="Yan J."/>
            <person name="Adam C."/>
            <person name="Keymanesh K."/>
            <person name="Ng V."/>
            <person name="Louie K."/>
            <person name="Northen T."/>
            <person name="Drula E."/>
            <person name="Henrissat B."/>
            <person name="Hsieh H.M."/>
            <person name="Youens-Clark K."/>
            <person name="Lutzoni F."/>
            <person name="Miadlikowska J."/>
            <person name="Eastwood D.C."/>
            <person name="Hamelin R.C."/>
            <person name="Grigoriev I.V."/>
            <person name="U'Ren J.M."/>
        </authorList>
    </citation>
    <scope>NUCLEOTIDE SEQUENCE [LARGE SCALE GENOMIC DNA]</scope>
    <source>
        <strain evidence="1 2">ER1909</strain>
    </source>
</reference>
<proteinExistence type="predicted"/>
<dbReference type="Proteomes" id="UP001497680">
    <property type="component" value="Unassembled WGS sequence"/>
</dbReference>
<keyword evidence="2" id="KW-1185">Reference proteome</keyword>